<feature type="transmembrane region" description="Helical" evidence="1">
    <location>
        <begin position="12"/>
        <end position="32"/>
    </location>
</feature>
<comment type="caution">
    <text evidence="2">The sequence shown here is derived from an EMBL/GenBank/DDBJ whole genome shotgun (WGS) entry which is preliminary data.</text>
</comment>
<keyword evidence="1" id="KW-0812">Transmembrane</keyword>
<dbReference type="EMBL" id="JBBAXC010000004">
    <property type="protein sequence ID" value="MEI5906624.1"/>
    <property type="molecule type" value="Genomic_DNA"/>
</dbReference>
<evidence type="ECO:0000256" key="1">
    <source>
        <dbReference type="SAM" id="Phobius"/>
    </source>
</evidence>
<proteinExistence type="predicted"/>
<dbReference type="RefSeq" id="WP_336586061.1">
    <property type="nucleotide sequence ID" value="NZ_JBBAXC010000004.1"/>
</dbReference>
<keyword evidence="1" id="KW-1133">Transmembrane helix</keyword>
<evidence type="ECO:0000313" key="3">
    <source>
        <dbReference type="Proteomes" id="UP001312865"/>
    </source>
</evidence>
<gene>
    <name evidence="2" type="ORF">WAK64_06080</name>
</gene>
<keyword evidence="1" id="KW-0472">Membrane</keyword>
<organism evidence="2 3">
    <name type="scientific">Bacillus spongiae</name>
    <dbReference type="NCBI Taxonomy" id="2683610"/>
    <lineage>
        <taxon>Bacteria</taxon>
        <taxon>Bacillati</taxon>
        <taxon>Bacillota</taxon>
        <taxon>Bacilli</taxon>
        <taxon>Bacillales</taxon>
        <taxon>Bacillaceae</taxon>
        <taxon>Bacillus</taxon>
    </lineage>
</organism>
<keyword evidence="3" id="KW-1185">Reference proteome</keyword>
<reference evidence="2 3" key="1">
    <citation type="journal article" date="2018" name="J. Microbiol.">
        <title>Bacillus spongiae sp. nov., isolated from sponge of Jeju Island.</title>
        <authorList>
            <person name="Lee G.E."/>
            <person name="Im W.T."/>
            <person name="Park J.S."/>
        </authorList>
    </citation>
    <scope>NUCLEOTIDE SEQUENCE [LARGE SCALE GENOMIC DNA]</scope>
    <source>
        <strain evidence="2 3">135PIL107-10</strain>
    </source>
</reference>
<accession>A0ABU8HBB7</accession>
<protein>
    <submittedName>
        <fullName evidence="2">Holin-like toxin</fullName>
    </submittedName>
</protein>
<sequence>MVTVSEMLNVMIGFSSFIVALITLIVTIIVLITKK</sequence>
<name>A0ABU8HBB7_9BACI</name>
<dbReference type="Pfam" id="PF16935">
    <property type="entry name" value="Hol_Tox"/>
    <property type="match status" value="1"/>
</dbReference>
<dbReference type="InterPro" id="IPR031616">
    <property type="entry name" value="BsrE-like"/>
</dbReference>
<dbReference type="Proteomes" id="UP001312865">
    <property type="component" value="Unassembled WGS sequence"/>
</dbReference>
<evidence type="ECO:0000313" key="2">
    <source>
        <dbReference type="EMBL" id="MEI5906624.1"/>
    </source>
</evidence>